<dbReference type="Proteomes" id="UP000294028">
    <property type="component" value="Unassembled WGS sequence"/>
</dbReference>
<dbReference type="RefSeq" id="WP_129785314.1">
    <property type="nucleotide sequence ID" value="NZ_RZHH01000002.1"/>
</dbReference>
<organism evidence="4 5">
    <name type="scientific">Halogeometricum borinquense</name>
    <dbReference type="NCBI Taxonomy" id="60847"/>
    <lineage>
        <taxon>Archaea</taxon>
        <taxon>Methanobacteriati</taxon>
        <taxon>Methanobacteriota</taxon>
        <taxon>Stenosarchaea group</taxon>
        <taxon>Halobacteria</taxon>
        <taxon>Halobacteriales</taxon>
        <taxon>Haloferacaceae</taxon>
        <taxon>Halogeometricum</taxon>
    </lineage>
</organism>
<proteinExistence type="predicted"/>
<keyword evidence="1" id="KW-0732">Signal</keyword>
<evidence type="ECO:0000313" key="4">
    <source>
        <dbReference type="EMBL" id="RYJ14952.1"/>
    </source>
</evidence>
<evidence type="ECO:0000259" key="2">
    <source>
        <dbReference type="Pfam" id="PF18204"/>
    </source>
</evidence>
<name>A0A482TE25_9EURY</name>
<feature type="domain" description="PGF-CTERM archaeal protein-sorting signal" evidence="2">
    <location>
        <begin position="213"/>
        <end position="235"/>
    </location>
</feature>
<evidence type="ECO:0000259" key="3">
    <source>
        <dbReference type="Pfam" id="PF24036"/>
    </source>
</evidence>
<reference evidence="4 5" key="1">
    <citation type="submission" date="2018-12" db="EMBL/GenBank/DDBJ databases">
        <title>Genome analysis provides insights into bioremediation potentialities of Halogeometricum borinquense strain N11.</title>
        <authorList>
            <person name="Najjari A."/>
            <person name="Youssef N."/>
            <person name="Fhoula I."/>
            <person name="Ben Dhia O."/>
            <person name="Mahjoubi M."/>
            <person name="Ouzari H.I."/>
            <person name="Cherif A."/>
        </authorList>
    </citation>
    <scope>NUCLEOTIDE SEQUENCE [LARGE SCALE GENOMIC DNA]</scope>
    <source>
        <strain evidence="4 5">N11</strain>
    </source>
</reference>
<dbReference type="NCBIfam" id="TIGR04126">
    <property type="entry name" value="PGF_CTERM"/>
    <property type="match status" value="1"/>
</dbReference>
<accession>A0A482TE25</accession>
<evidence type="ECO:0000256" key="1">
    <source>
        <dbReference type="ARBA" id="ARBA00022729"/>
    </source>
</evidence>
<dbReference type="AlphaFoldDB" id="A0A482TE25"/>
<evidence type="ECO:0000313" key="5">
    <source>
        <dbReference type="Proteomes" id="UP000294028"/>
    </source>
</evidence>
<protein>
    <submittedName>
        <fullName evidence="4">DUF4897 domain-containing protein</fullName>
    </submittedName>
</protein>
<gene>
    <name evidence="4" type="ORF">ELS19_13995</name>
</gene>
<dbReference type="GO" id="GO:0005886">
    <property type="term" value="C:plasma membrane"/>
    <property type="evidence" value="ECO:0007669"/>
    <property type="project" value="UniProtKB-SubCell"/>
</dbReference>
<dbReference type="InterPro" id="IPR026371">
    <property type="entry name" value="PGF_CTERM"/>
</dbReference>
<sequence>MNEVTRFLSLLLVGAVVLAVGTAPTAAAAEPTEPGLIVELHEDGSATVTLRTTYDLASDEEARAFTDLREDDDAREKLVEKYKDRMSRVAATAATETGRTMQVTNERIELSTSGDVGVVALSVQWEGLAATDTGRLVVTRPFAGDFESDHSLTLVGPHGYDVTATNPSPDSQTENRLTWQSGTELNEFEVTFASSDAAESEASGDSTDTGTNTPGFGIVIASVALLGAALLARLRE</sequence>
<comment type="caution">
    <text evidence="4">The sequence shown here is derived from an EMBL/GenBank/DDBJ whole genome shotgun (WGS) entry which is preliminary data.</text>
</comment>
<feature type="domain" description="DUF7345" evidence="3">
    <location>
        <begin position="38"/>
        <end position="160"/>
    </location>
</feature>
<dbReference type="Pfam" id="PF24036">
    <property type="entry name" value="DUF7345"/>
    <property type="match status" value="1"/>
</dbReference>
<dbReference type="GO" id="GO:0030115">
    <property type="term" value="C:S-layer"/>
    <property type="evidence" value="ECO:0007669"/>
    <property type="project" value="UniProtKB-SubCell"/>
</dbReference>
<dbReference type="InterPro" id="IPR055769">
    <property type="entry name" value="DUF7345"/>
</dbReference>
<dbReference type="Pfam" id="PF18204">
    <property type="entry name" value="PGF-CTERM"/>
    <property type="match status" value="1"/>
</dbReference>
<dbReference type="EMBL" id="RZHH01000002">
    <property type="protein sequence ID" value="RYJ14952.1"/>
    <property type="molecule type" value="Genomic_DNA"/>
</dbReference>